<reference evidence="2 3" key="1">
    <citation type="submission" date="2020-02" db="EMBL/GenBank/DDBJ databases">
        <title>Whole Genome Shotgun Sequence of Streptomyces sp. strain CWH03.</title>
        <authorList>
            <person name="Dohra H."/>
            <person name="Kodani S."/>
            <person name="Yamamura H."/>
        </authorList>
    </citation>
    <scope>NUCLEOTIDE SEQUENCE [LARGE SCALE GENOMIC DNA]</scope>
    <source>
        <strain evidence="2 3">CWH03</strain>
    </source>
</reference>
<proteinExistence type="predicted"/>
<name>A0A6A0B3L0_9ACTN</name>
<evidence type="ECO:0000313" key="2">
    <source>
        <dbReference type="EMBL" id="GFH39275.1"/>
    </source>
</evidence>
<evidence type="ECO:0000256" key="1">
    <source>
        <dbReference type="SAM" id="MobiDB-lite"/>
    </source>
</evidence>
<feature type="compositionally biased region" description="Gly residues" evidence="1">
    <location>
        <begin position="39"/>
        <end position="53"/>
    </location>
</feature>
<evidence type="ECO:0000313" key="3">
    <source>
        <dbReference type="Proteomes" id="UP000484988"/>
    </source>
</evidence>
<gene>
    <name evidence="2" type="ORF">SCWH03_55400</name>
</gene>
<keyword evidence="3" id="KW-1185">Reference proteome</keyword>
<dbReference type="EMBL" id="BLLG01000026">
    <property type="protein sequence ID" value="GFH39275.1"/>
    <property type="molecule type" value="Genomic_DNA"/>
</dbReference>
<comment type="caution">
    <text evidence="2">The sequence shown here is derived from an EMBL/GenBank/DDBJ whole genome shotgun (WGS) entry which is preliminary data.</text>
</comment>
<dbReference type="AlphaFoldDB" id="A0A6A0B3L0"/>
<feature type="region of interest" description="Disordered" evidence="1">
    <location>
        <begin position="31"/>
        <end position="85"/>
    </location>
</feature>
<sequence>MQGVYDPNGAGAIVFAVLAVAAAVEREGIREKTGRRGRGGSARTGRVAGGPTAGGALPRTGAPLARPHPLRRDRVPGGGRSGPRAAQLRTTEFACRYGTNVPFLMFPMALNFPDESVLRPGHGLIVPEMPVTGAATGASCSAQPRA</sequence>
<protein>
    <submittedName>
        <fullName evidence="2">Uncharacterized protein</fullName>
    </submittedName>
</protein>
<dbReference type="Proteomes" id="UP000484988">
    <property type="component" value="Unassembled WGS sequence"/>
</dbReference>
<organism evidence="2 3">
    <name type="scientific">Streptomyces pacificus</name>
    <dbReference type="NCBI Taxonomy" id="2705029"/>
    <lineage>
        <taxon>Bacteria</taxon>
        <taxon>Bacillati</taxon>
        <taxon>Actinomycetota</taxon>
        <taxon>Actinomycetes</taxon>
        <taxon>Kitasatosporales</taxon>
        <taxon>Streptomycetaceae</taxon>
        <taxon>Streptomyces</taxon>
    </lineage>
</organism>
<accession>A0A6A0B3L0</accession>